<evidence type="ECO:0000256" key="2">
    <source>
        <dbReference type="SAM" id="Phobius"/>
    </source>
</evidence>
<reference evidence="4" key="1">
    <citation type="submission" date="2020-11" db="EMBL/GenBank/DDBJ databases">
        <title>Halonatronomonas betainensis gen. nov., sp. nov. a novel haloalkaliphilic representative of the family Halanaerobiacae capable of betaine degradation.</title>
        <authorList>
            <person name="Boltyanskaya Y."/>
            <person name="Kevbrin V."/>
            <person name="Detkova E."/>
            <person name="Grouzdev D.S."/>
            <person name="Koziaeva V."/>
            <person name="Zhilina T."/>
        </authorList>
    </citation>
    <scope>NUCLEOTIDE SEQUENCE</scope>
    <source>
        <strain evidence="4">Z-7014</strain>
    </source>
</reference>
<dbReference type="InterPro" id="IPR003362">
    <property type="entry name" value="Bact_transf"/>
</dbReference>
<keyword evidence="5" id="KW-1185">Reference proteome</keyword>
<organism evidence="4 5">
    <name type="scientific">Halonatronomonas betaini</name>
    <dbReference type="NCBI Taxonomy" id="2778430"/>
    <lineage>
        <taxon>Bacteria</taxon>
        <taxon>Bacillati</taxon>
        <taxon>Bacillota</taxon>
        <taxon>Clostridia</taxon>
        <taxon>Halanaerobiales</taxon>
        <taxon>Halarsenatibacteraceae</taxon>
        <taxon>Halonatronomonas</taxon>
    </lineage>
</organism>
<evidence type="ECO:0000313" key="5">
    <source>
        <dbReference type="Proteomes" id="UP000621436"/>
    </source>
</evidence>
<evidence type="ECO:0000313" key="4">
    <source>
        <dbReference type="EMBL" id="MBF8436532.1"/>
    </source>
</evidence>
<dbReference type="Proteomes" id="UP000621436">
    <property type="component" value="Unassembled WGS sequence"/>
</dbReference>
<dbReference type="PANTHER" id="PTHR30576">
    <property type="entry name" value="COLANIC BIOSYNTHESIS UDP-GLUCOSE LIPID CARRIER TRANSFERASE"/>
    <property type="match status" value="1"/>
</dbReference>
<dbReference type="Pfam" id="PF02397">
    <property type="entry name" value="Bac_transf"/>
    <property type="match status" value="1"/>
</dbReference>
<evidence type="ECO:0000256" key="1">
    <source>
        <dbReference type="ARBA" id="ARBA00006464"/>
    </source>
</evidence>
<feature type="domain" description="Bacterial sugar transferase" evidence="3">
    <location>
        <begin position="9"/>
        <end position="184"/>
    </location>
</feature>
<keyword evidence="2" id="KW-1133">Transmembrane helix</keyword>
<comment type="caution">
    <text evidence="4">The sequence shown here is derived from an EMBL/GenBank/DDBJ whole genome shotgun (WGS) entry which is preliminary data.</text>
</comment>
<name>A0A931AQA5_9FIRM</name>
<feature type="transmembrane region" description="Helical" evidence="2">
    <location>
        <begin position="12"/>
        <end position="37"/>
    </location>
</feature>
<gene>
    <name evidence="4" type="ORF">I0Q91_05550</name>
</gene>
<dbReference type="AlphaFoldDB" id="A0A931AQA5"/>
<protein>
    <submittedName>
        <fullName evidence="4">Sugar transferase</fullName>
    </submittedName>
</protein>
<keyword evidence="2" id="KW-0812">Transmembrane</keyword>
<proteinExistence type="inferred from homology"/>
<evidence type="ECO:0000259" key="3">
    <source>
        <dbReference type="Pfam" id="PF02397"/>
    </source>
</evidence>
<sequence>MRKLQLIIKRILDIVLSVLGLVVLSPLFIIISIMVYFKLGSPVFFVQRRPGKDEKIFDLIKFRTMTDERDDNGELLPDRIRLTKFGKFLRSTSIDELPELINVIKGEMSLIGPRPLLVEYIDRYNEFQARRHEMRPGITGLAQINGRNALTWEEKFEYDIEYIDNYSLLLDFKIIIKTIIQVFKRDGINQKDNVTMTKFKGSENNNSLD</sequence>
<keyword evidence="2" id="KW-0472">Membrane</keyword>
<dbReference type="EMBL" id="JADPIE010000003">
    <property type="protein sequence ID" value="MBF8436532.1"/>
    <property type="molecule type" value="Genomic_DNA"/>
</dbReference>
<comment type="similarity">
    <text evidence="1">Belongs to the bacterial sugar transferase family.</text>
</comment>
<keyword evidence="4" id="KW-0808">Transferase</keyword>
<accession>A0A931AQA5</accession>
<dbReference type="GO" id="GO:0016780">
    <property type="term" value="F:phosphotransferase activity, for other substituted phosphate groups"/>
    <property type="evidence" value="ECO:0007669"/>
    <property type="project" value="TreeGrafter"/>
</dbReference>
<dbReference type="PANTHER" id="PTHR30576:SF8">
    <property type="entry name" value="UNDECAPRENYL-PHOSPHATE GALACTOSE PHOSPHOTRANSFERASE"/>
    <property type="match status" value="1"/>
</dbReference>
<dbReference type="RefSeq" id="WP_270453435.1">
    <property type="nucleotide sequence ID" value="NZ_JADPIE010000003.1"/>
</dbReference>